<dbReference type="AlphaFoldDB" id="A0A4Q9PSM6"/>
<evidence type="ECO:0000313" key="3">
    <source>
        <dbReference type="Proteomes" id="UP000292082"/>
    </source>
</evidence>
<gene>
    <name evidence="2" type="ORF">BD310DRAFT_821641</name>
</gene>
<dbReference type="EMBL" id="ML145137">
    <property type="protein sequence ID" value="TBU57411.1"/>
    <property type="molecule type" value="Genomic_DNA"/>
</dbReference>
<proteinExistence type="predicted"/>
<evidence type="ECO:0000313" key="2">
    <source>
        <dbReference type="EMBL" id="TBU57411.1"/>
    </source>
</evidence>
<sequence>MTLPLTLLVALLGSSVQAASYRLQNVNPAVANVTIYPSLDMQGLNRDSCVSVAWEPNQPLWVCRDTQQLQSNGQPGIGVIANTASYSGIPSDVSNPQALVLTSPQGFGSLFYQLEADECPEFGLCSDNSRWVGWPNTGPVVTFAFNGAVSAYQVLGRVHLNGLTQINDPDFSLYHVTSQTADPNTIPATNVSVSGFWTSDEVGYGNDASVVANGYAYLYGATPSSGLAVARSALTGFLGNLQDKSLYEYYVNGQWQAAVPGKNDSGVTLENTRSAQGTVYFSDKWNSFVWIGGDGFPNANFYISTAPNPEGPWTSPTLFYSGAVGDPNTLTYSTVAHPALTDGTGDYIFLSYSRVITNAEGVQVYDQPLLRVDWQ</sequence>
<name>A0A4Q9PSM6_9APHY</name>
<evidence type="ECO:0008006" key="4">
    <source>
        <dbReference type="Google" id="ProtNLM"/>
    </source>
</evidence>
<keyword evidence="3" id="KW-1185">Reference proteome</keyword>
<reference evidence="2 3" key="1">
    <citation type="submission" date="2019-01" db="EMBL/GenBank/DDBJ databases">
        <title>Draft genome sequences of three monokaryotic isolates of the white-rot basidiomycete fungus Dichomitus squalens.</title>
        <authorList>
            <consortium name="DOE Joint Genome Institute"/>
            <person name="Lopez S.C."/>
            <person name="Andreopoulos B."/>
            <person name="Pangilinan J."/>
            <person name="Lipzen A."/>
            <person name="Riley R."/>
            <person name="Ahrendt S."/>
            <person name="Ng V."/>
            <person name="Barry K."/>
            <person name="Daum C."/>
            <person name="Grigoriev I.V."/>
            <person name="Hilden K.S."/>
            <person name="Makela M.R."/>
            <person name="de Vries R.P."/>
        </authorList>
    </citation>
    <scope>NUCLEOTIDE SEQUENCE [LARGE SCALE GENOMIC DNA]</scope>
    <source>
        <strain evidence="2 3">CBS 464.89</strain>
    </source>
</reference>
<feature type="chain" id="PRO_5021026707" description="DUF4185 domain-containing protein" evidence="1">
    <location>
        <begin position="19"/>
        <end position="375"/>
    </location>
</feature>
<accession>A0A4Q9PSM6</accession>
<dbReference type="Proteomes" id="UP000292082">
    <property type="component" value="Unassembled WGS sequence"/>
</dbReference>
<feature type="signal peptide" evidence="1">
    <location>
        <begin position="1"/>
        <end position="18"/>
    </location>
</feature>
<keyword evidence="1" id="KW-0732">Signal</keyword>
<evidence type="ECO:0000256" key="1">
    <source>
        <dbReference type="SAM" id="SignalP"/>
    </source>
</evidence>
<organism evidence="2 3">
    <name type="scientific">Dichomitus squalens</name>
    <dbReference type="NCBI Taxonomy" id="114155"/>
    <lineage>
        <taxon>Eukaryota</taxon>
        <taxon>Fungi</taxon>
        <taxon>Dikarya</taxon>
        <taxon>Basidiomycota</taxon>
        <taxon>Agaricomycotina</taxon>
        <taxon>Agaricomycetes</taxon>
        <taxon>Polyporales</taxon>
        <taxon>Polyporaceae</taxon>
        <taxon>Dichomitus</taxon>
    </lineage>
</organism>
<protein>
    <recommendedName>
        <fullName evidence="4">DUF4185 domain-containing protein</fullName>
    </recommendedName>
</protein>